<feature type="transmembrane region" description="Helical" evidence="2">
    <location>
        <begin position="33"/>
        <end position="52"/>
    </location>
</feature>
<evidence type="ECO:0000313" key="3">
    <source>
        <dbReference type="EMBL" id="ASJ76015.1"/>
    </source>
</evidence>
<accession>A0A2Z2NZY3</accession>
<dbReference type="Proteomes" id="UP000250079">
    <property type="component" value="Chromosome"/>
</dbReference>
<dbReference type="OrthoDB" id="6197657at2"/>
<feature type="transmembrane region" description="Helical" evidence="2">
    <location>
        <begin position="72"/>
        <end position="95"/>
    </location>
</feature>
<name>A0A2Z2NZY3_9GAMM</name>
<dbReference type="AlphaFoldDB" id="A0A2Z2NZY3"/>
<organism evidence="3 4">
    <name type="scientific">Granulosicoccus antarcticus IMCC3135</name>
    <dbReference type="NCBI Taxonomy" id="1192854"/>
    <lineage>
        <taxon>Bacteria</taxon>
        <taxon>Pseudomonadati</taxon>
        <taxon>Pseudomonadota</taxon>
        <taxon>Gammaproteobacteria</taxon>
        <taxon>Chromatiales</taxon>
        <taxon>Granulosicoccaceae</taxon>
        <taxon>Granulosicoccus</taxon>
    </lineage>
</organism>
<dbReference type="EMBL" id="CP018632">
    <property type="protein sequence ID" value="ASJ76015.1"/>
    <property type="molecule type" value="Genomic_DNA"/>
</dbReference>
<evidence type="ECO:0000256" key="2">
    <source>
        <dbReference type="SAM" id="Phobius"/>
    </source>
</evidence>
<protein>
    <submittedName>
        <fullName evidence="3">Uncharacterized protein</fullName>
    </submittedName>
</protein>
<keyword evidence="4" id="KW-1185">Reference proteome</keyword>
<keyword evidence="2" id="KW-0472">Membrane</keyword>
<sequence length="109" mass="11860">MLESKVSTDIPLASQGSNPDPGKGLLVRGLMQVLWPAFIGAAIAVGLLFSVIDPLQIEWVQVHLEDSRPAAYTLGFLVFWALFAISCGMTWYLAATETPKGRIGRSLRD</sequence>
<reference evidence="3 4" key="1">
    <citation type="submission" date="2016-12" db="EMBL/GenBank/DDBJ databases">
        <authorList>
            <person name="Song W.-J."/>
            <person name="Kurnit D.M."/>
        </authorList>
    </citation>
    <scope>NUCLEOTIDE SEQUENCE [LARGE SCALE GENOMIC DNA]</scope>
    <source>
        <strain evidence="3 4">IMCC3135</strain>
    </source>
</reference>
<dbReference type="KEGG" id="gai:IMCC3135_29830"/>
<evidence type="ECO:0000313" key="4">
    <source>
        <dbReference type="Proteomes" id="UP000250079"/>
    </source>
</evidence>
<feature type="region of interest" description="Disordered" evidence="1">
    <location>
        <begin position="1"/>
        <end position="21"/>
    </location>
</feature>
<keyword evidence="2" id="KW-1133">Transmembrane helix</keyword>
<gene>
    <name evidence="3" type="ORF">IMCC3135_29830</name>
</gene>
<proteinExistence type="predicted"/>
<dbReference type="RefSeq" id="WP_088920842.1">
    <property type="nucleotide sequence ID" value="NZ_CP018632.1"/>
</dbReference>
<evidence type="ECO:0000256" key="1">
    <source>
        <dbReference type="SAM" id="MobiDB-lite"/>
    </source>
</evidence>
<keyword evidence="2" id="KW-0812">Transmembrane</keyword>